<gene>
    <name evidence="2" type="ORF">LZC95_17380</name>
</gene>
<dbReference type="Proteomes" id="UP001379533">
    <property type="component" value="Chromosome"/>
</dbReference>
<protein>
    <submittedName>
        <fullName evidence="2">DUF4056 domain-containing protein</fullName>
    </submittedName>
</protein>
<dbReference type="InterPro" id="IPR025130">
    <property type="entry name" value="DUF4056"/>
</dbReference>
<evidence type="ECO:0000313" key="2">
    <source>
        <dbReference type="EMBL" id="WXA98591.1"/>
    </source>
</evidence>
<name>A0ABZ2KJ64_9BACT</name>
<sequence length="649" mass="70313">MTALQFRFLLCFVWVAFVAAPSFAHADTREPGRAAPRGRPCCAMAPDMPIHLGATHVPIVIAGVISTHGVGRHSYSVDGELTENNGFLYTRRGGFVDLGHTRDFADIAAYLSMRLRPLLARGAGSIDLGPKGADRTLFVLQAVPPQDLERTSDLIAIRVAFHLSVWAELVQYYGLTKFRAAEEIYSSFTPDDLYSNLLGAHLGVAALESPLPYDQAMDIALQATFERLGAVSQAETRRTLNELAGRWWSPKHAWPSHQIAIRRSYIMGPKVPPTLAPSDVMATEGDPVVLTVPQTDDRGVPLSQYYALAIAPHTDELLRFPKEETGKILGEPDLPRLTDEVRRAIEAGIPNPPQEMREDGIHGAVAHYVTGIRLLELSALGGVLGNGDGELDGAGGGGLEIVRGDTRGGDFGLLKFDVLHAPTHGLMGQLTFFQSEALWFCHDPETRELRPPLVSLLGPCAPGEWFGLGGAIGEAILDGERGRSALRPIRLSGVVNPLGNGQSASYDAVRLLLHFGGALEHLWSEERSGRTIPRTGGSASFLVRSPSRQMELRAAAGYRLDPAKPRDGVFESDVRLSYNFVVGHSKVSGRPGELIPFGLGSVGLRGSYSYWARPQNVFPEIAAPFASIDHPGTWQLLLTATLGLQKLTF</sequence>
<evidence type="ECO:0000256" key="1">
    <source>
        <dbReference type="SAM" id="SignalP"/>
    </source>
</evidence>
<dbReference type="EMBL" id="CP089982">
    <property type="protein sequence ID" value="WXA98591.1"/>
    <property type="molecule type" value="Genomic_DNA"/>
</dbReference>
<evidence type="ECO:0000313" key="3">
    <source>
        <dbReference type="Proteomes" id="UP001379533"/>
    </source>
</evidence>
<feature type="chain" id="PRO_5046606632" evidence="1">
    <location>
        <begin position="27"/>
        <end position="649"/>
    </location>
</feature>
<proteinExistence type="predicted"/>
<keyword evidence="1" id="KW-0732">Signal</keyword>
<accession>A0ABZ2KJ64</accession>
<dbReference type="Pfam" id="PF13265">
    <property type="entry name" value="DUF4056"/>
    <property type="match status" value="1"/>
</dbReference>
<dbReference type="RefSeq" id="WP_394849205.1">
    <property type="nucleotide sequence ID" value="NZ_CP089982.1"/>
</dbReference>
<keyword evidence="3" id="KW-1185">Reference proteome</keyword>
<feature type="signal peptide" evidence="1">
    <location>
        <begin position="1"/>
        <end position="26"/>
    </location>
</feature>
<organism evidence="2 3">
    <name type="scientific">Pendulispora brunnea</name>
    <dbReference type="NCBI Taxonomy" id="2905690"/>
    <lineage>
        <taxon>Bacteria</taxon>
        <taxon>Pseudomonadati</taxon>
        <taxon>Myxococcota</taxon>
        <taxon>Myxococcia</taxon>
        <taxon>Myxococcales</taxon>
        <taxon>Sorangiineae</taxon>
        <taxon>Pendulisporaceae</taxon>
        <taxon>Pendulispora</taxon>
    </lineage>
</organism>
<reference evidence="2 3" key="1">
    <citation type="submission" date="2021-12" db="EMBL/GenBank/DDBJ databases">
        <title>Discovery of the Pendulisporaceae a myxobacterial family with distinct sporulation behavior and unique specialized metabolism.</title>
        <authorList>
            <person name="Garcia R."/>
            <person name="Popoff A."/>
            <person name="Bader C.D."/>
            <person name="Loehr J."/>
            <person name="Walesch S."/>
            <person name="Walt C."/>
            <person name="Boldt J."/>
            <person name="Bunk B."/>
            <person name="Haeckl F.J.F.P.J."/>
            <person name="Gunesch A.P."/>
            <person name="Birkelbach J."/>
            <person name="Nuebel U."/>
            <person name="Pietschmann T."/>
            <person name="Bach T."/>
            <person name="Mueller R."/>
        </authorList>
    </citation>
    <scope>NUCLEOTIDE SEQUENCE [LARGE SCALE GENOMIC DNA]</scope>
    <source>
        <strain evidence="2 3">MSr12523</strain>
    </source>
</reference>